<keyword evidence="3" id="KW-1185">Reference proteome</keyword>
<dbReference type="Proteomes" id="UP000053237">
    <property type="component" value="Unassembled WGS sequence"/>
</dbReference>
<name>A0A024G1Q9_9STRA</name>
<dbReference type="Pfam" id="PF10507">
    <property type="entry name" value="TMEM65"/>
    <property type="match status" value="1"/>
</dbReference>
<dbReference type="STRING" id="65357.A0A024G1Q9"/>
<dbReference type="SUPFAM" id="SSF56112">
    <property type="entry name" value="Protein kinase-like (PK-like)"/>
    <property type="match status" value="1"/>
</dbReference>
<dbReference type="Gene3D" id="3.30.200.20">
    <property type="entry name" value="Phosphorylase Kinase, domain 1"/>
    <property type="match status" value="1"/>
</dbReference>
<dbReference type="Gene3D" id="1.10.510.10">
    <property type="entry name" value="Transferase(Phosphotransferase) domain 1"/>
    <property type="match status" value="1"/>
</dbReference>
<dbReference type="InterPro" id="IPR001245">
    <property type="entry name" value="Ser-Thr/Tyr_kinase_cat_dom"/>
</dbReference>
<dbReference type="GO" id="GO:0004674">
    <property type="term" value="F:protein serine/threonine kinase activity"/>
    <property type="evidence" value="ECO:0007669"/>
    <property type="project" value="TreeGrafter"/>
</dbReference>
<dbReference type="GO" id="GO:0005524">
    <property type="term" value="F:ATP binding"/>
    <property type="evidence" value="ECO:0007669"/>
    <property type="project" value="InterPro"/>
</dbReference>
<dbReference type="OrthoDB" id="339325at2759"/>
<feature type="domain" description="Protein kinase" evidence="1">
    <location>
        <begin position="225"/>
        <end position="537"/>
    </location>
</feature>
<comment type="caution">
    <text evidence="2">The sequence shown here is derived from an EMBL/GenBank/DDBJ whole genome shotgun (WGS) entry which is preliminary data.</text>
</comment>
<dbReference type="EMBL" id="CAIX01000011">
    <property type="protein sequence ID" value="CCI40710.1"/>
    <property type="molecule type" value="Genomic_DNA"/>
</dbReference>
<dbReference type="PROSITE" id="PS50011">
    <property type="entry name" value="PROTEIN_KINASE_DOM"/>
    <property type="match status" value="1"/>
</dbReference>
<dbReference type="CDD" id="cd13999">
    <property type="entry name" value="STKc_MAP3K-like"/>
    <property type="match status" value="1"/>
</dbReference>
<reference evidence="2 3" key="1">
    <citation type="submission" date="2012-05" db="EMBL/GenBank/DDBJ databases">
        <title>Recombination and specialization in a pathogen metapopulation.</title>
        <authorList>
            <person name="Gardiner A."/>
            <person name="Kemen E."/>
            <person name="Schultz-Larsen T."/>
            <person name="MacLean D."/>
            <person name="Van Oosterhout C."/>
            <person name="Jones J.D.G."/>
        </authorList>
    </citation>
    <scope>NUCLEOTIDE SEQUENCE [LARGE SCALE GENOMIC DNA]</scope>
    <source>
        <strain evidence="2 3">Ac Nc2</strain>
    </source>
</reference>
<evidence type="ECO:0000313" key="2">
    <source>
        <dbReference type="EMBL" id="CCI40710.1"/>
    </source>
</evidence>
<dbReference type="InterPro" id="IPR000719">
    <property type="entry name" value="Prot_kinase_dom"/>
</dbReference>
<dbReference type="InterPro" id="IPR011009">
    <property type="entry name" value="Kinase-like_dom_sf"/>
</dbReference>
<sequence length="544" mass="59662">MSRIRQSNTPQLAENNTKELLNELKSVLNNAESLKELSKHLQASDVADLRRMLRGTHNRVREDNSKEIQSNGHHEISPQVLMLIAIQHGVPFFGFGFIDNAIMILAGDSIDITLGASLGISSMAAAAIGNIFADVSGLGLSGIIEDKSAKIGIRAPLLSSMQACQPLCDIEWLHYKMGFCLSRCIPDGDMAAELDAELDATNDSVADRKNGNVFFSSSLLSAEDVKCQTVIGEGPNGITYKGSYRGSVVAVKKMKMLSIPVKQSAKEAMETALEIEATRMGSLRHPNTVLFMGACLDGDYFCVVTEYCTRGSLFNVLHTRKDSQKLSFTHKDTQNHYKAINDDSNSQNRAKKAVKLKSALRLRLALGAARGLLYLHLADPPLVHAQLKSTNILVDDSWNAKLADFGTGRIADAVGFDPRNICSADVEPPSLRWTAPEILKYGEERVLRGKHLSDESCPQAVDVYSFGIILWELMTGELPFAELKANKEIASVVLSGERPPVPSKCSLEWQELITRCWSARPSRRPTAADIVSTLENFNKQESSK</sequence>
<dbReference type="Pfam" id="PF07714">
    <property type="entry name" value="PK_Tyr_Ser-Thr"/>
    <property type="match status" value="1"/>
</dbReference>
<dbReference type="PANTHER" id="PTHR44329">
    <property type="entry name" value="SERINE/THREONINE-PROTEIN KINASE TNNI3K-RELATED"/>
    <property type="match status" value="1"/>
</dbReference>
<dbReference type="InterPro" id="IPR051681">
    <property type="entry name" value="Ser/Thr_Kinases-Pseudokinases"/>
</dbReference>
<accession>A0A024G1Q9</accession>
<organism evidence="2 3">
    <name type="scientific">Albugo candida</name>
    <dbReference type="NCBI Taxonomy" id="65357"/>
    <lineage>
        <taxon>Eukaryota</taxon>
        <taxon>Sar</taxon>
        <taxon>Stramenopiles</taxon>
        <taxon>Oomycota</taxon>
        <taxon>Peronosporomycetes</taxon>
        <taxon>Albuginales</taxon>
        <taxon>Albuginaceae</taxon>
        <taxon>Albugo</taxon>
    </lineage>
</organism>
<evidence type="ECO:0000313" key="3">
    <source>
        <dbReference type="Proteomes" id="UP000053237"/>
    </source>
</evidence>
<gene>
    <name evidence="2" type="ORF">BN9_014940</name>
</gene>
<proteinExistence type="predicted"/>
<dbReference type="InterPro" id="IPR019537">
    <property type="entry name" value="TMEM65"/>
</dbReference>
<dbReference type="InParanoid" id="A0A024G1Q9"/>
<evidence type="ECO:0000259" key="1">
    <source>
        <dbReference type="PROSITE" id="PS50011"/>
    </source>
</evidence>
<protein>
    <recommendedName>
        <fullName evidence="1">Protein kinase domain-containing protein</fullName>
    </recommendedName>
</protein>
<dbReference type="AlphaFoldDB" id="A0A024G1Q9"/>